<feature type="domain" description="C2H2-type" evidence="9">
    <location>
        <begin position="560"/>
        <end position="587"/>
    </location>
</feature>
<feature type="region of interest" description="Disordered" evidence="8">
    <location>
        <begin position="200"/>
        <end position="277"/>
    </location>
</feature>
<name>A0A9Q0YNQ1_HOLLE</name>
<protein>
    <recommendedName>
        <fullName evidence="9">C2H2-type domain-containing protein</fullName>
    </recommendedName>
</protein>
<dbReference type="FunFam" id="3.30.160.60:FF:000110">
    <property type="entry name" value="Zinc finger protein-like"/>
    <property type="match status" value="1"/>
</dbReference>
<comment type="subcellular location">
    <subcellularLocation>
        <location evidence="1">Nucleus</location>
    </subcellularLocation>
</comment>
<keyword evidence="6" id="KW-0539">Nucleus</keyword>
<sequence>MDVDPAGKVTPKKKIGRPRTVTVSEAKRKRREDVKRYKRTSVGLSSAYEAWNELRKTGKWTHGELALHLLDVHSRCCLKPTCKVSVPRKETTEASVAVTNDSCDEVRQSEIETRFTDVKAPVANGSVNGKKYVTILPKPVKNQTGMSKPGYNTSSVSEDKTKTIDRHDHAEKECNQNYVSESESDAAPFSVHTVAVPQEETISKDHEEHEQAQEAKGREEDEDLGTSQGEVELRERTTVADVLTLGENLEQDETDLLNDKSGSDNEGLENDSDFGEEPSIEIIFDGDEDGYSSEEEEGLKEKRQRLDHQVTDLPFKRFDLAEVAKAEGVSDVGISRNRIRKLYWTELERAYQCRMCTFEDSSANSTCRHLLQEHPAIVGDLEEYLRERPALDSEPGSTLYDMVMEVPPPNDSVVENNKESESCDGIGEEMGSVEIPEGGSKSSDSVGGEPKDNPLDSMESVELLARWVKLQLSCQFCQKVIRCHLFTQNGNRIIHRCRLGNCVLSLCDICGKSFVNFRQHWLSTHSKPELRICPYCGEMKTARLLSIHIINCHTSKKDEYQCEVCKKGFRTKQSRNIHEIIHQKEKPFKCTYCQRGFTQATNMKHHMRQHTGEKPYQCNMCSESFAHNVSLKNHLKSKHGIDPWKMDPAGD</sequence>
<reference evidence="10" key="1">
    <citation type="submission" date="2021-10" db="EMBL/GenBank/DDBJ databases">
        <title>Tropical sea cucumber genome reveals ecological adaptation and Cuvierian tubules defense mechanism.</title>
        <authorList>
            <person name="Chen T."/>
        </authorList>
    </citation>
    <scope>NUCLEOTIDE SEQUENCE</scope>
    <source>
        <strain evidence="10">Nanhai2018</strain>
        <tissue evidence="10">Muscle</tissue>
    </source>
</reference>
<dbReference type="PROSITE" id="PS00028">
    <property type="entry name" value="ZINC_FINGER_C2H2_1"/>
    <property type="match status" value="3"/>
</dbReference>
<feature type="region of interest" description="Disordered" evidence="8">
    <location>
        <begin position="407"/>
        <end position="455"/>
    </location>
</feature>
<keyword evidence="4 7" id="KW-0863">Zinc-finger</keyword>
<feature type="region of interest" description="Disordered" evidence="8">
    <location>
        <begin position="140"/>
        <end position="161"/>
    </location>
</feature>
<feature type="region of interest" description="Disordered" evidence="8">
    <location>
        <begin position="1"/>
        <end position="34"/>
    </location>
</feature>
<evidence type="ECO:0000313" key="10">
    <source>
        <dbReference type="EMBL" id="KAJ8025824.1"/>
    </source>
</evidence>
<dbReference type="InterPro" id="IPR013087">
    <property type="entry name" value="Znf_C2H2_type"/>
</dbReference>
<feature type="domain" description="C2H2-type" evidence="9">
    <location>
        <begin position="616"/>
        <end position="643"/>
    </location>
</feature>
<dbReference type="EMBL" id="JAIZAY010000017">
    <property type="protein sequence ID" value="KAJ8025824.1"/>
    <property type="molecule type" value="Genomic_DNA"/>
</dbReference>
<proteinExistence type="predicted"/>
<keyword evidence="2" id="KW-0479">Metal-binding</keyword>
<keyword evidence="5" id="KW-0862">Zinc</keyword>
<dbReference type="GO" id="GO:0005634">
    <property type="term" value="C:nucleus"/>
    <property type="evidence" value="ECO:0007669"/>
    <property type="project" value="UniProtKB-SubCell"/>
</dbReference>
<dbReference type="InterPro" id="IPR036236">
    <property type="entry name" value="Znf_C2H2_sf"/>
</dbReference>
<evidence type="ECO:0000256" key="8">
    <source>
        <dbReference type="SAM" id="MobiDB-lite"/>
    </source>
</evidence>
<evidence type="ECO:0000256" key="3">
    <source>
        <dbReference type="ARBA" id="ARBA00022737"/>
    </source>
</evidence>
<gene>
    <name evidence="10" type="ORF">HOLleu_33485</name>
</gene>
<evidence type="ECO:0000256" key="2">
    <source>
        <dbReference type="ARBA" id="ARBA00022723"/>
    </source>
</evidence>
<dbReference type="SMART" id="SM00355">
    <property type="entry name" value="ZnF_C2H2"/>
    <property type="match status" value="6"/>
</dbReference>
<dbReference type="Proteomes" id="UP001152320">
    <property type="component" value="Chromosome 17"/>
</dbReference>
<dbReference type="Gene3D" id="3.30.160.60">
    <property type="entry name" value="Classic Zinc Finger"/>
    <property type="match status" value="3"/>
</dbReference>
<evidence type="ECO:0000256" key="7">
    <source>
        <dbReference type="PROSITE-ProRule" id="PRU00042"/>
    </source>
</evidence>
<comment type="caution">
    <text evidence="10">The sequence shown here is derived from an EMBL/GenBank/DDBJ whole genome shotgun (WGS) entry which is preliminary data.</text>
</comment>
<organism evidence="10 11">
    <name type="scientific">Holothuria leucospilota</name>
    <name type="common">Black long sea cucumber</name>
    <name type="synonym">Mertensiothuria leucospilota</name>
    <dbReference type="NCBI Taxonomy" id="206669"/>
    <lineage>
        <taxon>Eukaryota</taxon>
        <taxon>Metazoa</taxon>
        <taxon>Echinodermata</taxon>
        <taxon>Eleutherozoa</taxon>
        <taxon>Echinozoa</taxon>
        <taxon>Holothuroidea</taxon>
        <taxon>Aspidochirotacea</taxon>
        <taxon>Aspidochirotida</taxon>
        <taxon>Holothuriidae</taxon>
        <taxon>Holothuria</taxon>
    </lineage>
</organism>
<dbReference type="FunFam" id="3.30.160.60:FF:000437">
    <property type="entry name" value="zinc finger and BTB domain-containing protein 38"/>
    <property type="match status" value="1"/>
</dbReference>
<evidence type="ECO:0000313" key="11">
    <source>
        <dbReference type="Proteomes" id="UP001152320"/>
    </source>
</evidence>
<dbReference type="AlphaFoldDB" id="A0A9Q0YNQ1"/>
<evidence type="ECO:0000256" key="4">
    <source>
        <dbReference type="ARBA" id="ARBA00022771"/>
    </source>
</evidence>
<feature type="compositionally biased region" description="Acidic residues" evidence="8">
    <location>
        <begin position="266"/>
        <end position="277"/>
    </location>
</feature>
<accession>A0A9Q0YNQ1</accession>
<evidence type="ECO:0000259" key="9">
    <source>
        <dbReference type="PROSITE" id="PS50157"/>
    </source>
</evidence>
<keyword evidence="3" id="KW-0677">Repeat</keyword>
<dbReference type="PANTHER" id="PTHR24406">
    <property type="entry name" value="TRANSCRIPTIONAL REPRESSOR CTCFL-RELATED"/>
    <property type="match status" value="1"/>
</dbReference>
<keyword evidence="11" id="KW-1185">Reference proteome</keyword>
<evidence type="ECO:0000256" key="5">
    <source>
        <dbReference type="ARBA" id="ARBA00022833"/>
    </source>
</evidence>
<feature type="compositionally biased region" description="Basic and acidic residues" evidence="8">
    <location>
        <begin position="201"/>
        <end position="219"/>
    </location>
</feature>
<evidence type="ECO:0000256" key="1">
    <source>
        <dbReference type="ARBA" id="ARBA00004123"/>
    </source>
</evidence>
<dbReference type="SUPFAM" id="SSF57667">
    <property type="entry name" value="beta-beta-alpha zinc fingers"/>
    <property type="match status" value="2"/>
</dbReference>
<dbReference type="GO" id="GO:0008270">
    <property type="term" value="F:zinc ion binding"/>
    <property type="evidence" value="ECO:0007669"/>
    <property type="project" value="UniProtKB-KW"/>
</dbReference>
<dbReference type="InterPro" id="IPR050888">
    <property type="entry name" value="ZnF_C2H2-type_TF"/>
</dbReference>
<dbReference type="PROSITE" id="PS50157">
    <property type="entry name" value="ZINC_FINGER_C2H2_2"/>
    <property type="match status" value="3"/>
</dbReference>
<feature type="compositionally biased region" description="Polar residues" evidence="8">
    <location>
        <begin position="141"/>
        <end position="156"/>
    </location>
</feature>
<dbReference type="OrthoDB" id="3437960at2759"/>
<feature type="domain" description="C2H2-type" evidence="9">
    <location>
        <begin position="588"/>
        <end position="615"/>
    </location>
</feature>
<dbReference type="Pfam" id="PF00096">
    <property type="entry name" value="zf-C2H2"/>
    <property type="match status" value="2"/>
</dbReference>
<evidence type="ECO:0000256" key="6">
    <source>
        <dbReference type="ARBA" id="ARBA00023242"/>
    </source>
</evidence>